<organism evidence="1 2">
    <name type="scientific">Brachionus plicatilis</name>
    <name type="common">Marine rotifer</name>
    <name type="synonym">Brachionus muelleri</name>
    <dbReference type="NCBI Taxonomy" id="10195"/>
    <lineage>
        <taxon>Eukaryota</taxon>
        <taxon>Metazoa</taxon>
        <taxon>Spiralia</taxon>
        <taxon>Gnathifera</taxon>
        <taxon>Rotifera</taxon>
        <taxon>Eurotatoria</taxon>
        <taxon>Monogononta</taxon>
        <taxon>Pseudotrocha</taxon>
        <taxon>Ploima</taxon>
        <taxon>Brachionidae</taxon>
        <taxon>Brachionus</taxon>
    </lineage>
</organism>
<protein>
    <submittedName>
        <fullName evidence="1">Uncharacterized protein</fullName>
    </submittedName>
</protein>
<name>A0A3M7PJB0_BRAPC</name>
<dbReference type="EMBL" id="REGN01010566">
    <property type="protein sequence ID" value="RMZ98777.1"/>
    <property type="molecule type" value="Genomic_DNA"/>
</dbReference>
<evidence type="ECO:0000313" key="1">
    <source>
        <dbReference type="EMBL" id="RMZ98777.1"/>
    </source>
</evidence>
<sequence length="84" mass="9491">MHIFKIYIKGETDILELKSHFDRNCCIEKLKSLIIIKITTRRPMIVDALVLLAMALKYIQKAFALGAKAERSGKAKACLINSLN</sequence>
<accession>A0A3M7PJB0</accession>
<dbReference type="AlphaFoldDB" id="A0A3M7PJB0"/>
<dbReference type="Proteomes" id="UP000276133">
    <property type="component" value="Unassembled WGS sequence"/>
</dbReference>
<keyword evidence="2" id="KW-1185">Reference proteome</keyword>
<evidence type="ECO:0000313" key="2">
    <source>
        <dbReference type="Proteomes" id="UP000276133"/>
    </source>
</evidence>
<gene>
    <name evidence="1" type="ORF">BpHYR1_010432</name>
</gene>
<reference evidence="1 2" key="1">
    <citation type="journal article" date="2018" name="Sci. Rep.">
        <title>Genomic signatures of local adaptation to the degree of environmental predictability in rotifers.</title>
        <authorList>
            <person name="Franch-Gras L."/>
            <person name="Hahn C."/>
            <person name="Garcia-Roger E.M."/>
            <person name="Carmona M.J."/>
            <person name="Serra M."/>
            <person name="Gomez A."/>
        </authorList>
    </citation>
    <scope>NUCLEOTIDE SEQUENCE [LARGE SCALE GENOMIC DNA]</scope>
    <source>
        <strain evidence="1">HYR1</strain>
    </source>
</reference>
<comment type="caution">
    <text evidence="1">The sequence shown here is derived from an EMBL/GenBank/DDBJ whole genome shotgun (WGS) entry which is preliminary data.</text>
</comment>
<proteinExistence type="predicted"/>